<feature type="domain" description="Hemerythrin-like" evidence="1">
    <location>
        <begin position="7"/>
        <end position="142"/>
    </location>
</feature>
<dbReference type="OrthoDB" id="8560984at2"/>
<comment type="caution">
    <text evidence="2">The sequence shown here is derived from an EMBL/GenBank/DDBJ whole genome shotgun (WGS) entry which is preliminary data.</text>
</comment>
<dbReference type="Gene3D" id="1.20.120.520">
    <property type="entry name" value="nmb1532 protein domain like"/>
    <property type="match status" value="1"/>
</dbReference>
<protein>
    <submittedName>
        <fullName evidence="2">Hemerythrin</fullName>
    </submittedName>
</protein>
<keyword evidence="3" id="KW-1185">Reference proteome</keyword>
<accession>A0A2S9KD55</accession>
<reference evidence="2 3" key="1">
    <citation type="submission" date="2018-03" db="EMBL/GenBank/DDBJ databases">
        <title>Comparative genomics illustrates the genes involved in a hyperalkaliphilic mechanisms of Serpentinomonas isolated from highly-alkaline calcium-rich serpentinized springs.</title>
        <authorList>
            <person name="Suzuki S."/>
            <person name="Ishii S."/>
            <person name="Walworth N."/>
            <person name="Bird L."/>
            <person name="Kuenen J.G."/>
            <person name="Nealson K.H."/>
        </authorList>
    </citation>
    <scope>NUCLEOTIDE SEQUENCE [LARGE SCALE GENOMIC DNA]</scope>
    <source>
        <strain evidence="2 3">83</strain>
    </source>
</reference>
<dbReference type="Proteomes" id="UP000238326">
    <property type="component" value="Unassembled WGS sequence"/>
</dbReference>
<dbReference type="EMBL" id="PVLR01000034">
    <property type="protein sequence ID" value="PRD68305.1"/>
    <property type="molecule type" value="Genomic_DNA"/>
</dbReference>
<evidence type="ECO:0000313" key="2">
    <source>
        <dbReference type="EMBL" id="PRD68305.1"/>
    </source>
</evidence>
<sequence>MSAPVTLSVIRDEHQALSALLQSLAMLVRQGPGDDANRFFDSVRAMLFYIDEFPERIHHPKESDQLFPRVALRSPQTCPAIARLDQDHQRGEAAVRELQHLLLAWELLGEGRRAAFTEALARYVGFYLEHMRIEERDILPAAEATFTAQDWSELDQDFGANRDPLTGRYPPTAQYAKLFQRIAREAPAPIGLGD</sequence>
<organism evidence="2 3">
    <name type="scientific">Malikia spinosa</name>
    <dbReference type="NCBI Taxonomy" id="86180"/>
    <lineage>
        <taxon>Bacteria</taxon>
        <taxon>Pseudomonadati</taxon>
        <taxon>Pseudomonadota</taxon>
        <taxon>Betaproteobacteria</taxon>
        <taxon>Burkholderiales</taxon>
        <taxon>Comamonadaceae</taxon>
        <taxon>Malikia</taxon>
    </lineage>
</organism>
<dbReference type="GO" id="GO:0005886">
    <property type="term" value="C:plasma membrane"/>
    <property type="evidence" value="ECO:0007669"/>
    <property type="project" value="TreeGrafter"/>
</dbReference>
<proteinExistence type="predicted"/>
<dbReference type="CDD" id="cd12108">
    <property type="entry name" value="Hr-like"/>
    <property type="match status" value="1"/>
</dbReference>
<name>A0A2S9KD55_9BURK</name>
<dbReference type="PANTHER" id="PTHR39966">
    <property type="entry name" value="BLL2471 PROTEIN-RELATED"/>
    <property type="match status" value="1"/>
</dbReference>
<dbReference type="RefSeq" id="WP_105730146.1">
    <property type="nucleotide sequence ID" value="NZ_PVLR01000034.1"/>
</dbReference>
<dbReference type="Pfam" id="PF01814">
    <property type="entry name" value="Hemerythrin"/>
    <property type="match status" value="1"/>
</dbReference>
<evidence type="ECO:0000313" key="3">
    <source>
        <dbReference type="Proteomes" id="UP000238326"/>
    </source>
</evidence>
<evidence type="ECO:0000259" key="1">
    <source>
        <dbReference type="Pfam" id="PF01814"/>
    </source>
</evidence>
<dbReference type="AlphaFoldDB" id="A0A2S9KD55"/>
<dbReference type="InterPro" id="IPR012312">
    <property type="entry name" value="Hemerythrin-like"/>
</dbReference>
<dbReference type="PANTHER" id="PTHR39966:SF1">
    <property type="entry name" value="HEMERYTHRIN-LIKE DOMAIN-CONTAINING PROTEIN"/>
    <property type="match status" value="1"/>
</dbReference>
<gene>
    <name evidence="2" type="ORF">C6P61_11875</name>
</gene>